<accession>A0AAV9WSP0</accession>
<feature type="signal peptide" evidence="2">
    <location>
        <begin position="1"/>
        <end position="18"/>
    </location>
</feature>
<evidence type="ECO:0000313" key="3">
    <source>
        <dbReference type="EMBL" id="KAK6525145.1"/>
    </source>
</evidence>
<keyword evidence="4" id="KW-1185">Reference proteome</keyword>
<dbReference type="AlphaFoldDB" id="A0AAV9WSP0"/>
<dbReference type="Proteomes" id="UP001365542">
    <property type="component" value="Unassembled WGS sequence"/>
</dbReference>
<organism evidence="3 4">
    <name type="scientific">Orbilia ellipsospora</name>
    <dbReference type="NCBI Taxonomy" id="2528407"/>
    <lineage>
        <taxon>Eukaryota</taxon>
        <taxon>Fungi</taxon>
        <taxon>Dikarya</taxon>
        <taxon>Ascomycota</taxon>
        <taxon>Pezizomycotina</taxon>
        <taxon>Orbiliomycetes</taxon>
        <taxon>Orbiliales</taxon>
        <taxon>Orbiliaceae</taxon>
        <taxon>Orbilia</taxon>
    </lineage>
</organism>
<feature type="region of interest" description="Disordered" evidence="1">
    <location>
        <begin position="103"/>
        <end position="128"/>
    </location>
</feature>
<evidence type="ECO:0000313" key="4">
    <source>
        <dbReference type="Proteomes" id="UP001365542"/>
    </source>
</evidence>
<name>A0AAV9WSP0_9PEZI</name>
<comment type="caution">
    <text evidence="3">The sequence shown here is derived from an EMBL/GenBank/DDBJ whole genome shotgun (WGS) entry which is preliminary data.</text>
</comment>
<reference evidence="3 4" key="1">
    <citation type="submission" date="2019-10" db="EMBL/GenBank/DDBJ databases">
        <authorList>
            <person name="Palmer J.M."/>
        </authorList>
    </citation>
    <scope>NUCLEOTIDE SEQUENCE [LARGE SCALE GENOMIC DNA]</scope>
    <source>
        <strain evidence="3 4">TWF694</strain>
    </source>
</reference>
<keyword evidence="2" id="KW-0732">Signal</keyword>
<feature type="chain" id="PRO_5043732080" evidence="2">
    <location>
        <begin position="19"/>
        <end position="279"/>
    </location>
</feature>
<gene>
    <name evidence="3" type="ORF">TWF694_005291</name>
</gene>
<evidence type="ECO:0000256" key="1">
    <source>
        <dbReference type="SAM" id="MobiDB-lite"/>
    </source>
</evidence>
<proteinExistence type="predicted"/>
<evidence type="ECO:0000256" key="2">
    <source>
        <dbReference type="SAM" id="SignalP"/>
    </source>
</evidence>
<dbReference type="EMBL" id="JAVHJO010000017">
    <property type="protein sequence ID" value="KAK6525145.1"/>
    <property type="molecule type" value="Genomic_DNA"/>
</dbReference>
<sequence length="279" mass="31117">MLKPFLFIGLFLHSTTLAAVIPAQEDAALLSIYDQIRPSEINNYLHPHAKYSKDSIDCADGQPIIHESGFTIGCFFLNSAEDLSRARKSIALSRNITAIEKQEIEEAPPSRRSTTVAPPMGPRDDSKYLQRRDPWAVSQTNCYRSGVYSLNSYITITSSNVCASMETLAGHYARSATWSIVYWSAAGTGPFPMYSVDKPIRQIKHDYLFESLYQDDDWIWSSFSGECFPFIDYIAARSCVGGSGTDTEGGFVQVYDTQWGTYRSYKLGVDPNTVNSDGN</sequence>
<protein>
    <submittedName>
        <fullName evidence="3">Uncharacterized protein</fullName>
    </submittedName>
</protein>